<dbReference type="Proteomes" id="UP001595681">
    <property type="component" value="Unassembled WGS sequence"/>
</dbReference>
<comment type="caution">
    <text evidence="3">The sequence shown here is derived from an EMBL/GenBank/DDBJ whole genome shotgun (WGS) entry which is preliminary data.</text>
</comment>
<evidence type="ECO:0000313" key="3">
    <source>
        <dbReference type="EMBL" id="MFC3440164.1"/>
    </source>
</evidence>
<dbReference type="Gene3D" id="2.40.50.90">
    <property type="match status" value="1"/>
</dbReference>
<keyword evidence="1" id="KW-0812">Transmembrane</keyword>
<keyword evidence="1" id="KW-1133">Transmembrane helix</keyword>
<evidence type="ECO:0000313" key="4">
    <source>
        <dbReference type="Proteomes" id="UP001595681"/>
    </source>
</evidence>
<name>A0ABV7N9I1_9SPHN</name>
<protein>
    <submittedName>
        <fullName evidence="3">Thermonuclease family protein</fullName>
    </submittedName>
</protein>
<keyword evidence="1" id="KW-0472">Membrane</keyword>
<dbReference type="InterPro" id="IPR016071">
    <property type="entry name" value="Staphylococal_nuclease_OB-fold"/>
</dbReference>
<feature type="transmembrane region" description="Helical" evidence="1">
    <location>
        <begin position="20"/>
        <end position="38"/>
    </location>
</feature>
<gene>
    <name evidence="3" type="ORF">ACFOKF_02950</name>
</gene>
<feature type="domain" description="TNase-like" evidence="2">
    <location>
        <begin position="65"/>
        <end position="172"/>
    </location>
</feature>
<accession>A0ABV7N9I1</accession>
<proteinExistence type="predicted"/>
<dbReference type="Pfam" id="PF00565">
    <property type="entry name" value="SNase"/>
    <property type="match status" value="1"/>
</dbReference>
<dbReference type="RefSeq" id="WP_380792984.1">
    <property type="nucleotide sequence ID" value="NZ_JBHRVU010000004.1"/>
</dbReference>
<evidence type="ECO:0000259" key="2">
    <source>
        <dbReference type="PROSITE" id="PS50830"/>
    </source>
</evidence>
<organism evidence="3 4">
    <name type="scientific">Sphingobium rhizovicinum</name>
    <dbReference type="NCBI Taxonomy" id="432308"/>
    <lineage>
        <taxon>Bacteria</taxon>
        <taxon>Pseudomonadati</taxon>
        <taxon>Pseudomonadota</taxon>
        <taxon>Alphaproteobacteria</taxon>
        <taxon>Sphingomonadales</taxon>
        <taxon>Sphingomonadaceae</taxon>
        <taxon>Sphingobium</taxon>
    </lineage>
</organism>
<sequence length="172" mass="19200">MAKQSYGRQRKRPAFSGPALVYAICIGLLVGWYGPLWVERFDLPRVDVPEQRAPADRLSADFGFCHSGGGINCVVDGDTFWFQSVKYRIADIDTPETHGPECAAEGALGKRATDRLQALMNAGPFSLENADRDTDRYDRKLRVVTREGQSIGDQLVAEGLARTWDGRRHPWC</sequence>
<keyword evidence="4" id="KW-1185">Reference proteome</keyword>
<dbReference type="SUPFAM" id="SSF50199">
    <property type="entry name" value="Staphylococcal nuclease"/>
    <property type="match status" value="1"/>
</dbReference>
<dbReference type="InterPro" id="IPR035437">
    <property type="entry name" value="SNase_OB-fold_sf"/>
</dbReference>
<dbReference type="EMBL" id="JBHRVU010000004">
    <property type="protein sequence ID" value="MFC3440164.1"/>
    <property type="molecule type" value="Genomic_DNA"/>
</dbReference>
<evidence type="ECO:0000256" key="1">
    <source>
        <dbReference type="SAM" id="Phobius"/>
    </source>
</evidence>
<dbReference type="PROSITE" id="PS50830">
    <property type="entry name" value="TNASE_3"/>
    <property type="match status" value="1"/>
</dbReference>
<reference evidence="4" key="1">
    <citation type="journal article" date="2019" name="Int. J. Syst. Evol. Microbiol.">
        <title>The Global Catalogue of Microorganisms (GCM) 10K type strain sequencing project: providing services to taxonomists for standard genome sequencing and annotation.</title>
        <authorList>
            <consortium name="The Broad Institute Genomics Platform"/>
            <consortium name="The Broad Institute Genome Sequencing Center for Infectious Disease"/>
            <person name="Wu L."/>
            <person name="Ma J."/>
        </authorList>
    </citation>
    <scope>NUCLEOTIDE SEQUENCE [LARGE SCALE GENOMIC DNA]</scope>
    <source>
        <strain evidence="4">CCM 7491</strain>
    </source>
</reference>